<comment type="caution">
    <text evidence="19">The sequence shown here is derived from an EMBL/GenBank/DDBJ whole genome shotgun (WGS) entry which is preliminary data.</text>
</comment>
<dbReference type="RefSeq" id="XP_049263758.1">
    <property type="nucleotide sequence ID" value="XM_049406791.1"/>
</dbReference>
<dbReference type="GO" id="GO:0033503">
    <property type="term" value="C:HULC complex"/>
    <property type="evidence" value="ECO:0007669"/>
    <property type="project" value="TreeGrafter"/>
</dbReference>
<keyword evidence="8 15" id="KW-0833">Ubl conjugation pathway</keyword>
<feature type="compositionally biased region" description="Basic and acidic residues" evidence="17">
    <location>
        <begin position="1"/>
        <end position="11"/>
    </location>
</feature>
<dbReference type="CDD" id="cd16499">
    <property type="entry name" value="RING-HC_Bre1-like"/>
    <property type="match status" value="1"/>
</dbReference>
<dbReference type="Pfam" id="PF13923">
    <property type="entry name" value="zf-C3HC4_2"/>
    <property type="match status" value="1"/>
</dbReference>
<dbReference type="Pfam" id="PF08647">
    <property type="entry name" value="BRE1"/>
    <property type="match status" value="1"/>
</dbReference>
<feature type="coiled-coil region" evidence="16">
    <location>
        <begin position="147"/>
        <end position="195"/>
    </location>
</feature>
<gene>
    <name evidence="19" type="ORF">J8A68_002985</name>
</gene>
<dbReference type="PROSITE" id="PS50089">
    <property type="entry name" value="ZF_RING_2"/>
    <property type="match status" value="1"/>
</dbReference>
<evidence type="ECO:0000256" key="3">
    <source>
        <dbReference type="ARBA" id="ARBA00004906"/>
    </source>
</evidence>
<dbReference type="GO" id="GO:0016567">
    <property type="term" value="P:protein ubiquitination"/>
    <property type="evidence" value="ECO:0007669"/>
    <property type="project" value="UniProtKB-UniRule"/>
</dbReference>
<name>A0A8J5UN20_9ASCO</name>
<evidence type="ECO:0000313" key="20">
    <source>
        <dbReference type="Proteomes" id="UP000694255"/>
    </source>
</evidence>
<feature type="coiled-coil region" evidence="16">
    <location>
        <begin position="340"/>
        <end position="446"/>
    </location>
</feature>
<evidence type="ECO:0000256" key="14">
    <source>
        <dbReference type="PROSITE-ProRule" id="PRU00175"/>
    </source>
</evidence>
<dbReference type="GeneID" id="73469786"/>
<evidence type="ECO:0000313" key="19">
    <source>
        <dbReference type="EMBL" id="KAG7663526.1"/>
    </source>
</evidence>
<feature type="coiled-coil region" evidence="16">
    <location>
        <begin position="545"/>
        <end position="614"/>
    </location>
</feature>
<dbReference type="FunFam" id="3.30.40.10:FF:000414">
    <property type="entry name" value="E3 ubiquitin protein ligase"/>
    <property type="match status" value="1"/>
</dbReference>
<evidence type="ECO:0000256" key="10">
    <source>
        <dbReference type="ARBA" id="ARBA00022853"/>
    </source>
</evidence>
<keyword evidence="5 15" id="KW-0808">Transferase</keyword>
<keyword evidence="20" id="KW-1185">Reference proteome</keyword>
<evidence type="ECO:0000256" key="7">
    <source>
        <dbReference type="ARBA" id="ARBA00022771"/>
    </source>
</evidence>
<evidence type="ECO:0000256" key="15">
    <source>
        <dbReference type="RuleBase" id="RU365038"/>
    </source>
</evidence>
<dbReference type="UniPathway" id="UPA00143"/>
<feature type="domain" description="RING-type" evidence="18">
    <location>
        <begin position="636"/>
        <end position="675"/>
    </location>
</feature>
<reference evidence="19 20" key="1">
    <citation type="journal article" date="2021" name="DNA Res.">
        <title>Genome analysis of Candida subhashii reveals its hybrid nature and dual mitochondrial genome conformations.</title>
        <authorList>
            <person name="Mixao V."/>
            <person name="Hegedusova E."/>
            <person name="Saus E."/>
            <person name="Pryszcz L.P."/>
            <person name="Cillingova A."/>
            <person name="Nosek J."/>
            <person name="Gabaldon T."/>
        </authorList>
    </citation>
    <scope>NUCLEOTIDE SEQUENCE [LARGE SCALE GENOMIC DNA]</scope>
    <source>
        <strain evidence="19 20">CBS 10753</strain>
    </source>
</reference>
<feature type="region of interest" description="Disordered" evidence="17">
    <location>
        <begin position="207"/>
        <end position="232"/>
    </location>
</feature>
<feature type="coiled-coil region" evidence="16">
    <location>
        <begin position="489"/>
        <end position="519"/>
    </location>
</feature>
<keyword evidence="6 15" id="KW-0479">Metal-binding</keyword>
<dbReference type="Proteomes" id="UP000694255">
    <property type="component" value="Unassembled WGS sequence"/>
</dbReference>
<dbReference type="AlphaFoldDB" id="A0A8J5UN20"/>
<dbReference type="GO" id="GO:0061630">
    <property type="term" value="F:ubiquitin protein ligase activity"/>
    <property type="evidence" value="ECO:0007669"/>
    <property type="project" value="UniProtKB-EC"/>
</dbReference>
<accession>A0A8J5UN20</accession>
<dbReference type="EMBL" id="JAGSYN010000136">
    <property type="protein sequence ID" value="KAG7663526.1"/>
    <property type="molecule type" value="Genomic_DNA"/>
</dbReference>
<proteinExistence type="inferred from homology"/>
<dbReference type="InterPro" id="IPR001841">
    <property type="entry name" value="Znf_RING"/>
</dbReference>
<dbReference type="SMART" id="SM00184">
    <property type="entry name" value="RING"/>
    <property type="match status" value="1"/>
</dbReference>
<evidence type="ECO:0000256" key="13">
    <source>
        <dbReference type="ARBA" id="ARBA00059679"/>
    </source>
</evidence>
<dbReference type="OrthoDB" id="654191at2759"/>
<dbReference type="PANTHER" id="PTHR23163">
    <property type="entry name" value="RING FINGER PROTEIN-RELATED"/>
    <property type="match status" value="1"/>
</dbReference>
<feature type="coiled-coil region" evidence="16">
    <location>
        <begin position="237"/>
        <end position="275"/>
    </location>
</feature>
<comment type="function">
    <text evidence="13">E3 ubiquitin-protein ligase that mediates monoubiquitination of histone H2B to form H2BK123ub1. H2BK123ub1 gives a specific tag for epigenetic transcriptional activation and is also a prerequisite for H3K4me and H3K79me formation.</text>
</comment>
<comment type="catalytic activity">
    <reaction evidence="1 15">
        <text>S-ubiquitinyl-[E2 ubiquitin-conjugating enzyme]-L-cysteine + [acceptor protein]-L-lysine = [E2 ubiquitin-conjugating enzyme]-L-cysteine + N(6)-ubiquitinyl-[acceptor protein]-L-lysine.</text>
        <dbReference type="EC" id="2.3.2.27"/>
    </reaction>
</comment>
<evidence type="ECO:0000256" key="12">
    <source>
        <dbReference type="ARBA" id="ARBA00023242"/>
    </source>
</evidence>
<evidence type="ECO:0000256" key="4">
    <source>
        <dbReference type="ARBA" id="ARBA00005555"/>
    </source>
</evidence>
<organism evidence="19 20">
    <name type="scientific">[Candida] subhashii</name>
    <dbReference type="NCBI Taxonomy" id="561895"/>
    <lineage>
        <taxon>Eukaryota</taxon>
        <taxon>Fungi</taxon>
        <taxon>Dikarya</taxon>
        <taxon>Ascomycota</taxon>
        <taxon>Saccharomycotina</taxon>
        <taxon>Pichiomycetes</taxon>
        <taxon>Debaryomycetaceae</taxon>
        <taxon>Spathaspora</taxon>
    </lineage>
</organism>
<dbReference type="PANTHER" id="PTHR23163:SF0">
    <property type="entry name" value="E3 UBIQUITIN-PROTEIN LIGASE BRE1"/>
    <property type="match status" value="1"/>
</dbReference>
<evidence type="ECO:0000256" key="11">
    <source>
        <dbReference type="ARBA" id="ARBA00023054"/>
    </source>
</evidence>
<comment type="pathway">
    <text evidence="3 15">Protein modification; protein ubiquitination.</text>
</comment>
<sequence length="688" mass="79079">MSSDTDRKRPLESNSGSSTPILKRKKKPLQELSESGPLTQEDVVYFQKEAIWRQMILYKQQVNQLRRDLKSLQFESNKSNKVVSVLSGWYDQIISLFNEVEAEAGNDVGLLIAFSEDDVDNDLKTKREKLSKILNHKLSIADSEGKISQLSQELAKTTSTNQQLSLENKKLNDKLDQLKEKVLKLTNEITRSQSKTLKRVYDIARAEESVSRDTTPEVKEETPNGKQEDQKEAEIVNQEETDKLMNELEELKSANQILTEQVAQLTQSNQEITAKSLELEHKLHNLTESDLDSNIHYKKIVKNNQALQEQIGKLSKLNSVNIAKLNELEKNQVNIKSIVEQEIVDENENLRNQLHKSEQDLVRIRTIRDELLSKNTILTSQLEDQKTNDELMSLNKALSSRIESLINDKQQEIAGSPEDKSHELTKEELISKVHQLNNEIKEIEYAFKSTREITLKKLENSIDQENLVKKLTIEKNKADQKYFASMRLKDSIQQENKLLKVQINKSQELIKNLNELEKQYLSKIEILTKSLTDYKMIKENSIQENQKLQDSIRSLTTSKESLEQEVLRNKQSLDSKSKELSESQSTINKQSLEINKLEKSLKLTDNLLQKYKTNNTNSILQEDEQQLEALRSIAKCSVCSKNWKDTAITVCGHVFCNNCTQERLAARLRRCPSCNKGFSANDLLSIHL</sequence>
<evidence type="ECO:0000256" key="2">
    <source>
        <dbReference type="ARBA" id="ARBA00004123"/>
    </source>
</evidence>
<dbReference type="GO" id="GO:0006950">
    <property type="term" value="P:response to stress"/>
    <property type="evidence" value="ECO:0007669"/>
    <property type="project" value="UniProtKB-ARBA"/>
</dbReference>
<dbReference type="GO" id="GO:0008270">
    <property type="term" value="F:zinc ion binding"/>
    <property type="evidence" value="ECO:0007669"/>
    <property type="project" value="UniProtKB-KW"/>
</dbReference>
<dbReference type="GO" id="GO:0006325">
    <property type="term" value="P:chromatin organization"/>
    <property type="evidence" value="ECO:0007669"/>
    <property type="project" value="UniProtKB-KW"/>
</dbReference>
<evidence type="ECO:0000256" key="16">
    <source>
        <dbReference type="SAM" id="Coils"/>
    </source>
</evidence>
<comment type="similarity">
    <text evidence="4 15">Belongs to the BRE1 family.</text>
</comment>
<keyword evidence="9 15" id="KW-0862">Zinc</keyword>
<feature type="region of interest" description="Disordered" evidence="17">
    <location>
        <begin position="1"/>
        <end position="33"/>
    </location>
</feature>
<protein>
    <recommendedName>
        <fullName evidence="15">E3 ubiquitin protein ligase</fullName>
        <ecNumber evidence="15">2.3.2.27</ecNumber>
    </recommendedName>
</protein>
<keyword evidence="7 14" id="KW-0863">Zinc-finger</keyword>
<evidence type="ECO:0000256" key="9">
    <source>
        <dbReference type="ARBA" id="ARBA00022833"/>
    </source>
</evidence>
<comment type="subcellular location">
    <subcellularLocation>
        <location evidence="2 15">Nucleus</location>
    </subcellularLocation>
</comment>
<dbReference type="GO" id="GO:0005634">
    <property type="term" value="C:nucleus"/>
    <property type="evidence" value="ECO:0007669"/>
    <property type="project" value="UniProtKB-SubCell"/>
</dbReference>
<evidence type="ECO:0000256" key="5">
    <source>
        <dbReference type="ARBA" id="ARBA00022679"/>
    </source>
</evidence>
<dbReference type="EC" id="2.3.2.27" evidence="15"/>
<evidence type="ECO:0000256" key="6">
    <source>
        <dbReference type="ARBA" id="ARBA00022723"/>
    </source>
</evidence>
<keyword evidence="12 15" id="KW-0539">Nucleus</keyword>
<evidence type="ECO:0000256" key="17">
    <source>
        <dbReference type="SAM" id="MobiDB-lite"/>
    </source>
</evidence>
<keyword evidence="10 15" id="KW-0156">Chromatin regulator</keyword>
<evidence type="ECO:0000256" key="8">
    <source>
        <dbReference type="ARBA" id="ARBA00022786"/>
    </source>
</evidence>
<dbReference type="InterPro" id="IPR013956">
    <property type="entry name" value="E3_ubiquit_lig_Bre1"/>
</dbReference>
<evidence type="ECO:0000256" key="1">
    <source>
        <dbReference type="ARBA" id="ARBA00000900"/>
    </source>
</evidence>
<keyword evidence="11 15" id="KW-0175">Coiled coil</keyword>
<evidence type="ECO:0000259" key="18">
    <source>
        <dbReference type="PROSITE" id="PS50089"/>
    </source>
</evidence>